<dbReference type="EMBL" id="CAJEWN010000628">
    <property type="protein sequence ID" value="CAD2187230.1"/>
    <property type="molecule type" value="Genomic_DNA"/>
</dbReference>
<reference evidence="5 6" key="1">
    <citation type="submission" date="2020-08" db="EMBL/GenBank/DDBJ databases">
        <authorList>
            <person name="Koutsovoulos G."/>
            <person name="Danchin GJ E."/>
        </authorList>
    </citation>
    <scope>NUCLEOTIDE SEQUENCE [LARGE SCALE GENOMIC DNA]</scope>
</reference>
<dbReference type="GO" id="GO:0005525">
    <property type="term" value="F:GTP binding"/>
    <property type="evidence" value="ECO:0007669"/>
    <property type="project" value="UniProtKB-KW"/>
</dbReference>
<proteinExistence type="predicted"/>
<dbReference type="Gene3D" id="3.40.50.300">
    <property type="entry name" value="P-loop containing nucleotide triphosphate hydrolases"/>
    <property type="match status" value="2"/>
</dbReference>
<name>A0A6V7WJQ3_MELEN</name>
<dbReference type="InterPro" id="IPR027417">
    <property type="entry name" value="P-loop_NTPase"/>
</dbReference>
<dbReference type="InterPro" id="IPR000795">
    <property type="entry name" value="T_Tr_GTP-bd_dom"/>
</dbReference>
<gene>
    <name evidence="5" type="ORF">MENT_LOCUS39799</name>
</gene>
<keyword evidence="1" id="KW-0597">Phosphoprotein</keyword>
<evidence type="ECO:0000313" key="5">
    <source>
        <dbReference type="EMBL" id="CAD2187230.1"/>
    </source>
</evidence>
<evidence type="ECO:0000259" key="4">
    <source>
        <dbReference type="Pfam" id="PF00009"/>
    </source>
</evidence>
<evidence type="ECO:0000256" key="3">
    <source>
        <dbReference type="ARBA" id="ARBA00023134"/>
    </source>
</evidence>
<keyword evidence="3" id="KW-0342">GTP-binding</keyword>
<dbReference type="SUPFAM" id="SSF52540">
    <property type="entry name" value="P-loop containing nucleoside triphosphate hydrolases"/>
    <property type="match status" value="1"/>
</dbReference>
<dbReference type="Proteomes" id="UP000580250">
    <property type="component" value="Unassembled WGS sequence"/>
</dbReference>
<keyword evidence="2" id="KW-0547">Nucleotide-binding</keyword>
<dbReference type="Pfam" id="PF00009">
    <property type="entry name" value="GTP_EFTU"/>
    <property type="match status" value="1"/>
</dbReference>
<protein>
    <recommendedName>
        <fullName evidence="4">Tr-type G domain-containing protein</fullName>
    </recommendedName>
</protein>
<sequence>MSTTTINKILILKKYNEAKELRLNCQIRDVLNNIVDYIEAEEEIKTGKKNLTVEQLVRIKTNKRTAENMEEQNKNIEVVVIGHVDSGKSTTINHLKYKLVMRGMKININFKENSGIESSAFLETINGDAALLIVDCETWHSSSQQFSYNQSSIAVAAMNNVKQLIVVCNKMDKTVPKFSEAIYEEVKRTFYNCLKNKKSFNITSVAFVPISGLEGDNILEPSDRMLWFKGWNIERKDGNANGKTLLEALKTIEL</sequence>
<evidence type="ECO:0000256" key="1">
    <source>
        <dbReference type="ARBA" id="ARBA00022553"/>
    </source>
</evidence>
<dbReference type="GO" id="GO:0003924">
    <property type="term" value="F:GTPase activity"/>
    <property type="evidence" value="ECO:0007669"/>
    <property type="project" value="InterPro"/>
</dbReference>
<dbReference type="PANTHER" id="PTHR23115">
    <property type="entry name" value="TRANSLATION FACTOR"/>
    <property type="match status" value="1"/>
</dbReference>
<evidence type="ECO:0000256" key="2">
    <source>
        <dbReference type="ARBA" id="ARBA00022741"/>
    </source>
</evidence>
<comment type="caution">
    <text evidence="5">The sequence shown here is derived from an EMBL/GenBank/DDBJ whole genome shotgun (WGS) entry which is preliminary data.</text>
</comment>
<evidence type="ECO:0000313" key="6">
    <source>
        <dbReference type="Proteomes" id="UP000580250"/>
    </source>
</evidence>
<dbReference type="OrthoDB" id="342024at2759"/>
<accession>A0A6V7WJQ3</accession>
<organism evidence="5 6">
    <name type="scientific">Meloidogyne enterolobii</name>
    <name type="common">Root-knot nematode worm</name>
    <name type="synonym">Meloidogyne mayaguensis</name>
    <dbReference type="NCBI Taxonomy" id="390850"/>
    <lineage>
        <taxon>Eukaryota</taxon>
        <taxon>Metazoa</taxon>
        <taxon>Ecdysozoa</taxon>
        <taxon>Nematoda</taxon>
        <taxon>Chromadorea</taxon>
        <taxon>Rhabditida</taxon>
        <taxon>Tylenchina</taxon>
        <taxon>Tylenchomorpha</taxon>
        <taxon>Tylenchoidea</taxon>
        <taxon>Meloidogynidae</taxon>
        <taxon>Meloidogyninae</taxon>
        <taxon>Meloidogyne</taxon>
    </lineage>
</organism>
<feature type="domain" description="Tr-type G" evidence="4">
    <location>
        <begin position="128"/>
        <end position="249"/>
    </location>
</feature>
<dbReference type="AlphaFoldDB" id="A0A6V7WJQ3"/>
<dbReference type="InterPro" id="IPR050100">
    <property type="entry name" value="TRAFAC_GTPase_members"/>
</dbReference>